<protein>
    <submittedName>
        <fullName evidence="2">ATP-binding protein</fullName>
    </submittedName>
</protein>
<dbReference type="EMBL" id="JABFCS010000001">
    <property type="protein sequence ID" value="NNU42048.1"/>
    <property type="molecule type" value="Genomic_DNA"/>
</dbReference>
<sequence length="185" mass="19714">MSAIAWPTDGSAAGSLVGRGAALARLQASLAAARGLQRQLVFVLGEAGAGKSALIERFTGGCGARVAFGQCIEHYGSGEPYMPVLEALNALCRADGGEAVVRTMREVAPTWLLQLPWYLSEEDRLKLQHEAGGAAQDRMLREFGELIDRVARDAPCCWCWRTCTGATTPPCSCSATSRTAAGRRR</sequence>
<dbReference type="Pfam" id="PF13191">
    <property type="entry name" value="AAA_16"/>
    <property type="match status" value="1"/>
</dbReference>
<name>A0A849K0J6_9BURK</name>
<keyword evidence="2" id="KW-0067">ATP-binding</keyword>
<evidence type="ECO:0000313" key="2">
    <source>
        <dbReference type="EMBL" id="NNU42048.1"/>
    </source>
</evidence>
<keyword evidence="2" id="KW-0547">Nucleotide-binding</keyword>
<feature type="domain" description="Orc1-like AAA ATPase" evidence="1">
    <location>
        <begin position="16"/>
        <end position="155"/>
    </location>
</feature>
<proteinExistence type="predicted"/>
<dbReference type="InterPro" id="IPR041664">
    <property type="entry name" value="AAA_16"/>
</dbReference>
<keyword evidence="3" id="KW-1185">Reference proteome</keyword>
<comment type="caution">
    <text evidence="2">The sequence shown here is derived from an EMBL/GenBank/DDBJ whole genome shotgun (WGS) entry which is preliminary data.</text>
</comment>
<gene>
    <name evidence="2" type="ORF">HK415_01060</name>
</gene>
<reference evidence="2 3" key="1">
    <citation type="submission" date="2020-05" db="EMBL/GenBank/DDBJ databases">
        <authorList>
            <person name="Khan S.A."/>
            <person name="Jeon C.O."/>
            <person name="Chun B.H."/>
        </authorList>
    </citation>
    <scope>NUCLEOTIDE SEQUENCE [LARGE SCALE GENOMIC DNA]</scope>
    <source>
        <strain evidence="2 3">B156</strain>
    </source>
</reference>
<evidence type="ECO:0000259" key="1">
    <source>
        <dbReference type="Pfam" id="PF13191"/>
    </source>
</evidence>
<accession>A0A849K0J6</accession>
<evidence type="ECO:0000313" key="3">
    <source>
        <dbReference type="Proteomes" id="UP000552954"/>
    </source>
</evidence>
<organism evidence="2 3">
    <name type="scientific">Ramlibacter montanisoli</name>
    <dbReference type="NCBI Taxonomy" id="2732512"/>
    <lineage>
        <taxon>Bacteria</taxon>
        <taxon>Pseudomonadati</taxon>
        <taxon>Pseudomonadota</taxon>
        <taxon>Betaproteobacteria</taxon>
        <taxon>Burkholderiales</taxon>
        <taxon>Comamonadaceae</taxon>
        <taxon>Ramlibacter</taxon>
    </lineage>
</organism>
<dbReference type="AlphaFoldDB" id="A0A849K0J6"/>
<dbReference type="Proteomes" id="UP000552954">
    <property type="component" value="Unassembled WGS sequence"/>
</dbReference>
<dbReference type="GO" id="GO:0005524">
    <property type="term" value="F:ATP binding"/>
    <property type="evidence" value="ECO:0007669"/>
    <property type="project" value="UniProtKB-KW"/>
</dbReference>
<reference evidence="2 3" key="2">
    <citation type="submission" date="2020-06" db="EMBL/GenBank/DDBJ databases">
        <title>Ramlibacter rhizophilus sp. nov., isolated from rhizosphere soil of national flower Mugunghwa from South Korea.</title>
        <authorList>
            <person name="Zheng-Fei Y."/>
            <person name="Huan T."/>
        </authorList>
    </citation>
    <scope>NUCLEOTIDE SEQUENCE [LARGE SCALE GENOMIC DNA]</scope>
    <source>
        <strain evidence="2 3">B156</strain>
    </source>
</reference>